<evidence type="ECO:0000256" key="2">
    <source>
        <dbReference type="ARBA" id="ARBA00022475"/>
    </source>
</evidence>
<feature type="transmembrane region" description="Helical" evidence="8">
    <location>
        <begin position="244"/>
        <end position="263"/>
    </location>
</feature>
<evidence type="ECO:0000313" key="9">
    <source>
        <dbReference type="EMBL" id="GCE22737.1"/>
    </source>
</evidence>
<dbReference type="GO" id="GO:0016780">
    <property type="term" value="F:phosphotransferase activity, for other substituted phosphate groups"/>
    <property type="evidence" value="ECO:0007669"/>
    <property type="project" value="InterPro"/>
</dbReference>
<dbReference type="GO" id="GO:0071555">
    <property type="term" value="P:cell wall organization"/>
    <property type="evidence" value="ECO:0007669"/>
    <property type="project" value="TreeGrafter"/>
</dbReference>
<keyword evidence="10" id="KW-1185">Reference proteome</keyword>
<keyword evidence="7" id="KW-0479">Metal-binding</keyword>
<protein>
    <submittedName>
        <fullName evidence="9">Undecaprenyl-phosphate alpha-N-acetylglucosaminyl 1-phosphate transferase</fullName>
    </submittedName>
</protein>
<name>A0A402AUH0_9CHLR</name>
<dbReference type="EMBL" id="BIFS01000002">
    <property type="protein sequence ID" value="GCE22737.1"/>
    <property type="molecule type" value="Genomic_DNA"/>
</dbReference>
<feature type="transmembrane region" description="Helical" evidence="8">
    <location>
        <begin position="352"/>
        <end position="370"/>
    </location>
</feature>
<evidence type="ECO:0000256" key="4">
    <source>
        <dbReference type="ARBA" id="ARBA00022692"/>
    </source>
</evidence>
<feature type="transmembrane region" description="Helical" evidence="8">
    <location>
        <begin position="270"/>
        <end position="289"/>
    </location>
</feature>
<dbReference type="Proteomes" id="UP000287188">
    <property type="component" value="Unassembled WGS sequence"/>
</dbReference>
<evidence type="ECO:0000256" key="1">
    <source>
        <dbReference type="ARBA" id="ARBA00004651"/>
    </source>
</evidence>
<reference evidence="10" key="1">
    <citation type="submission" date="2018-12" db="EMBL/GenBank/DDBJ databases">
        <title>Tengunoibacter tsumagoiensis gen. nov., sp. nov., Dictyobacter kobayashii sp. nov., D. alpinus sp. nov., and D. joshuensis sp. nov. and description of Dictyobacteraceae fam. nov. within the order Ktedonobacterales isolated from Tengu-no-mugimeshi.</title>
        <authorList>
            <person name="Wang C.M."/>
            <person name="Zheng Y."/>
            <person name="Sakai Y."/>
            <person name="Toyoda A."/>
            <person name="Minakuchi Y."/>
            <person name="Abe K."/>
            <person name="Yokota A."/>
            <person name="Yabe S."/>
        </authorList>
    </citation>
    <scope>NUCLEOTIDE SEQUENCE [LARGE SCALE GENOMIC DNA]</scope>
    <source>
        <strain evidence="10">Uno11</strain>
    </source>
</reference>
<keyword evidence="5 8" id="KW-1133">Transmembrane helix</keyword>
<comment type="cofactor">
    <cofactor evidence="7">
        <name>Mg(2+)</name>
        <dbReference type="ChEBI" id="CHEBI:18420"/>
    </cofactor>
</comment>
<feature type="transmembrane region" description="Helical" evidence="8">
    <location>
        <begin position="376"/>
        <end position="396"/>
    </location>
</feature>
<dbReference type="Pfam" id="PF00953">
    <property type="entry name" value="Glycos_transf_4"/>
    <property type="match status" value="1"/>
</dbReference>
<feature type="transmembrane region" description="Helical" evidence="8">
    <location>
        <begin position="219"/>
        <end position="238"/>
    </location>
</feature>
<keyword evidence="7" id="KW-0460">Magnesium</keyword>
<dbReference type="AlphaFoldDB" id="A0A402AUH0"/>
<dbReference type="InterPro" id="IPR000715">
    <property type="entry name" value="Glycosyl_transferase_4"/>
</dbReference>
<dbReference type="CDD" id="cd06853">
    <property type="entry name" value="GT_WecA_like"/>
    <property type="match status" value="1"/>
</dbReference>
<keyword evidence="6 8" id="KW-0472">Membrane</keyword>
<proteinExistence type="predicted"/>
<dbReference type="GO" id="GO:0044038">
    <property type="term" value="P:cell wall macromolecule biosynthetic process"/>
    <property type="evidence" value="ECO:0007669"/>
    <property type="project" value="TreeGrafter"/>
</dbReference>
<sequence>MIPVWAIVNFLVSQHLTLLIGGVVAFGLTYVLTYGILALCRKMNWFEPVVEHKVHKKALPRLGGLAIFAAFLLSSLLFYLPTLAVQPGTSEMIFGHAISKELVIYSLFLISALLIVMVHAYDDVKGMRPLPKMLAQTTAVLVMMGPGLHSFHGVLFFGFHNPFAPLSQASSSSLPWYQQTELTLFIHEPVISWLTIPAIIFTWFWFVGMMNAINFMDGLDGLVAGIVAISGLFITIISLQLSQYTIATLAAIFTGAVAGFLPHNWNPSRIIMGDSGSQFLGIALAMLSIMGGAKFALILMILGIPILDIAWVAFNRLRRGQSPMQRDLLPQYAHKTHLHYRLLFGGLTTRQVCYIFYAVTALFGLSALFLTGIFKFLGFGLVGLTVCLLFWYSIYLQSKVAHSKQRDTQQA</sequence>
<evidence type="ECO:0000256" key="3">
    <source>
        <dbReference type="ARBA" id="ARBA00022679"/>
    </source>
</evidence>
<dbReference type="GO" id="GO:0009103">
    <property type="term" value="P:lipopolysaccharide biosynthetic process"/>
    <property type="evidence" value="ECO:0007669"/>
    <property type="project" value="TreeGrafter"/>
</dbReference>
<keyword evidence="4 8" id="KW-0812">Transmembrane</keyword>
<accession>A0A402AUH0</accession>
<gene>
    <name evidence="9" type="ORF">KDK_65370</name>
</gene>
<keyword evidence="2" id="KW-1003">Cell membrane</keyword>
<evidence type="ECO:0000256" key="8">
    <source>
        <dbReference type="SAM" id="Phobius"/>
    </source>
</evidence>
<organism evidence="9 10">
    <name type="scientific">Dictyobacter kobayashii</name>
    <dbReference type="NCBI Taxonomy" id="2014872"/>
    <lineage>
        <taxon>Bacteria</taxon>
        <taxon>Bacillati</taxon>
        <taxon>Chloroflexota</taxon>
        <taxon>Ktedonobacteria</taxon>
        <taxon>Ktedonobacterales</taxon>
        <taxon>Dictyobacteraceae</taxon>
        <taxon>Dictyobacter</taxon>
    </lineage>
</organism>
<comment type="subcellular location">
    <subcellularLocation>
        <location evidence="1">Cell membrane</location>
        <topology evidence="1">Multi-pass membrane protein</topology>
    </subcellularLocation>
</comment>
<dbReference type="GO" id="GO:0046872">
    <property type="term" value="F:metal ion binding"/>
    <property type="evidence" value="ECO:0007669"/>
    <property type="project" value="UniProtKB-KW"/>
</dbReference>
<evidence type="ECO:0000313" key="10">
    <source>
        <dbReference type="Proteomes" id="UP000287188"/>
    </source>
</evidence>
<comment type="caution">
    <text evidence="9">The sequence shown here is derived from an EMBL/GenBank/DDBJ whole genome shotgun (WGS) entry which is preliminary data.</text>
</comment>
<dbReference type="PANTHER" id="PTHR22926">
    <property type="entry name" value="PHOSPHO-N-ACETYLMURAMOYL-PENTAPEPTIDE-TRANSFERASE"/>
    <property type="match status" value="1"/>
</dbReference>
<feature type="transmembrane region" description="Helical" evidence="8">
    <location>
        <begin position="133"/>
        <end position="159"/>
    </location>
</feature>
<dbReference type="GO" id="GO:0005886">
    <property type="term" value="C:plasma membrane"/>
    <property type="evidence" value="ECO:0007669"/>
    <property type="project" value="UniProtKB-SubCell"/>
</dbReference>
<feature type="transmembrane region" description="Helical" evidence="8">
    <location>
        <begin position="61"/>
        <end position="82"/>
    </location>
</feature>
<evidence type="ECO:0000256" key="5">
    <source>
        <dbReference type="ARBA" id="ARBA00022989"/>
    </source>
</evidence>
<feature type="transmembrane region" description="Helical" evidence="8">
    <location>
        <begin position="190"/>
        <end position="207"/>
    </location>
</feature>
<keyword evidence="3 9" id="KW-0808">Transferase</keyword>
<dbReference type="OrthoDB" id="9805475at2"/>
<feature type="transmembrane region" description="Helical" evidence="8">
    <location>
        <begin position="18"/>
        <end position="40"/>
    </location>
</feature>
<feature type="binding site" evidence="7">
    <location>
        <position position="214"/>
    </location>
    <ligand>
        <name>Mg(2+)</name>
        <dbReference type="ChEBI" id="CHEBI:18420"/>
    </ligand>
</feature>
<feature type="transmembrane region" description="Helical" evidence="8">
    <location>
        <begin position="102"/>
        <end position="121"/>
    </location>
</feature>
<feature type="transmembrane region" description="Helical" evidence="8">
    <location>
        <begin position="295"/>
        <end position="314"/>
    </location>
</feature>
<feature type="binding site" evidence="7">
    <location>
        <position position="274"/>
    </location>
    <ligand>
        <name>Mg(2+)</name>
        <dbReference type="ChEBI" id="CHEBI:18420"/>
    </ligand>
</feature>
<evidence type="ECO:0000256" key="6">
    <source>
        <dbReference type="ARBA" id="ARBA00023136"/>
    </source>
</evidence>
<dbReference type="PANTHER" id="PTHR22926:SF3">
    <property type="entry name" value="UNDECAPRENYL-PHOSPHATE ALPHA-N-ACETYLGLUCOSAMINYL 1-PHOSPHATE TRANSFERASE"/>
    <property type="match status" value="1"/>
</dbReference>
<evidence type="ECO:0000256" key="7">
    <source>
        <dbReference type="PIRSR" id="PIRSR600715-1"/>
    </source>
</evidence>